<keyword evidence="2" id="KW-0812">Transmembrane</keyword>
<evidence type="ECO:0000256" key="3">
    <source>
        <dbReference type="SAM" id="SignalP"/>
    </source>
</evidence>
<keyword evidence="2" id="KW-0472">Membrane</keyword>
<comment type="caution">
    <text evidence="4">The sequence shown here is derived from an EMBL/GenBank/DDBJ whole genome shotgun (WGS) entry which is preliminary data.</text>
</comment>
<keyword evidence="5" id="KW-1185">Reference proteome</keyword>
<dbReference type="EMBL" id="CAJVRL010000043">
    <property type="protein sequence ID" value="CAG8951519.1"/>
    <property type="molecule type" value="Genomic_DNA"/>
</dbReference>
<dbReference type="OrthoDB" id="2819018at2759"/>
<feature type="transmembrane region" description="Helical" evidence="2">
    <location>
        <begin position="45"/>
        <end position="63"/>
    </location>
</feature>
<name>A0A9N9KQA5_9HELO</name>
<dbReference type="Proteomes" id="UP000696280">
    <property type="component" value="Unassembled WGS sequence"/>
</dbReference>
<accession>A0A9N9KQA5</accession>
<feature type="transmembrane region" description="Helical" evidence="2">
    <location>
        <begin position="145"/>
        <end position="165"/>
    </location>
</feature>
<feature type="transmembrane region" description="Helical" evidence="2">
    <location>
        <begin position="112"/>
        <end position="133"/>
    </location>
</feature>
<dbReference type="Pfam" id="PF20345">
    <property type="entry name" value="DUF6640"/>
    <property type="match status" value="2"/>
</dbReference>
<proteinExistence type="predicted"/>
<sequence length="173" mass="19147">MALRPGRLLFTLIALFTITGPYIADWNTTHVYNPSWPPHAKFHNGQTMSMGLYLGLAMLYYLYKPLSLPKHIQPSSSSSSSPSPSNSNSQTYGEGMKKGDVEVLREAEKGNLMVVTVLAAMYWVTQLSAILYPGSRAMDPEFGDGFPQLWIDLGCFAVIAWGNWLERGRIGGL</sequence>
<evidence type="ECO:0000313" key="4">
    <source>
        <dbReference type="EMBL" id="CAG8951519.1"/>
    </source>
</evidence>
<keyword evidence="2" id="KW-1133">Transmembrane helix</keyword>
<feature type="compositionally biased region" description="Low complexity" evidence="1">
    <location>
        <begin position="73"/>
        <end position="89"/>
    </location>
</feature>
<organism evidence="4 5">
    <name type="scientific">Hymenoscyphus fraxineus</name>
    <dbReference type="NCBI Taxonomy" id="746836"/>
    <lineage>
        <taxon>Eukaryota</taxon>
        <taxon>Fungi</taxon>
        <taxon>Dikarya</taxon>
        <taxon>Ascomycota</taxon>
        <taxon>Pezizomycotina</taxon>
        <taxon>Leotiomycetes</taxon>
        <taxon>Helotiales</taxon>
        <taxon>Helotiaceae</taxon>
        <taxon>Hymenoscyphus</taxon>
    </lineage>
</organism>
<dbReference type="AlphaFoldDB" id="A0A9N9KQA5"/>
<evidence type="ECO:0000256" key="1">
    <source>
        <dbReference type="SAM" id="MobiDB-lite"/>
    </source>
</evidence>
<keyword evidence="3" id="KW-0732">Signal</keyword>
<feature type="signal peptide" evidence="3">
    <location>
        <begin position="1"/>
        <end position="24"/>
    </location>
</feature>
<dbReference type="InterPro" id="IPR046580">
    <property type="entry name" value="DUF6640"/>
</dbReference>
<gene>
    <name evidence="4" type="ORF">HYFRA_00007435</name>
</gene>
<protein>
    <submittedName>
        <fullName evidence="4">Uncharacterized protein</fullName>
    </submittedName>
</protein>
<evidence type="ECO:0000256" key="2">
    <source>
        <dbReference type="SAM" id="Phobius"/>
    </source>
</evidence>
<evidence type="ECO:0000313" key="5">
    <source>
        <dbReference type="Proteomes" id="UP000696280"/>
    </source>
</evidence>
<feature type="chain" id="PRO_5040229198" evidence="3">
    <location>
        <begin position="25"/>
        <end position="173"/>
    </location>
</feature>
<feature type="region of interest" description="Disordered" evidence="1">
    <location>
        <begin position="73"/>
        <end position="95"/>
    </location>
</feature>
<reference evidence="4" key="1">
    <citation type="submission" date="2021-07" db="EMBL/GenBank/DDBJ databases">
        <authorList>
            <person name="Durling M."/>
        </authorList>
    </citation>
    <scope>NUCLEOTIDE SEQUENCE</scope>
</reference>